<accession>A0AAD4KGB2</accession>
<name>A0AAD4KGB2_9EURO</name>
<keyword evidence="2" id="KW-1185">Reference proteome</keyword>
<dbReference type="RefSeq" id="XP_046067182.1">
    <property type="nucleotide sequence ID" value="XM_046212108.1"/>
</dbReference>
<evidence type="ECO:0000313" key="2">
    <source>
        <dbReference type="Proteomes" id="UP001201262"/>
    </source>
</evidence>
<dbReference type="AlphaFoldDB" id="A0AAD4KGB2"/>
<protein>
    <submittedName>
        <fullName evidence="1">Uncharacterized protein</fullName>
    </submittedName>
</protein>
<proteinExistence type="predicted"/>
<comment type="caution">
    <text evidence="1">The sequence shown here is derived from an EMBL/GenBank/DDBJ whole genome shotgun (WGS) entry which is preliminary data.</text>
</comment>
<dbReference type="Proteomes" id="UP001201262">
    <property type="component" value="Unassembled WGS sequence"/>
</dbReference>
<sequence length="65" mass="8037">RIVLTRSKPKEIYKKELTEVFKKLLKKYYNYIELFIKKEYQLSTHISKYKVIINLKLRSMLKQVK</sequence>
<feature type="non-terminal residue" evidence="1">
    <location>
        <position position="1"/>
    </location>
</feature>
<reference evidence="1" key="1">
    <citation type="submission" date="2021-12" db="EMBL/GenBank/DDBJ databases">
        <title>Convergent genome expansion in fungi linked to evolution of root-endophyte symbiosis.</title>
        <authorList>
            <consortium name="DOE Joint Genome Institute"/>
            <person name="Ke Y.-H."/>
            <person name="Bonito G."/>
            <person name="Liao H.-L."/>
            <person name="Looney B."/>
            <person name="Rojas-Flechas A."/>
            <person name="Nash J."/>
            <person name="Hameed K."/>
            <person name="Schadt C."/>
            <person name="Martin F."/>
            <person name="Crous P.W."/>
            <person name="Miettinen O."/>
            <person name="Magnuson J.K."/>
            <person name="Labbe J."/>
            <person name="Jacobson D."/>
            <person name="Doktycz M.J."/>
            <person name="Veneault-Fourrey C."/>
            <person name="Kuo A."/>
            <person name="Mondo S."/>
            <person name="Calhoun S."/>
            <person name="Riley R."/>
            <person name="Ohm R."/>
            <person name="LaButti K."/>
            <person name="Andreopoulos B."/>
            <person name="Pangilinan J."/>
            <person name="Nolan M."/>
            <person name="Tritt A."/>
            <person name="Clum A."/>
            <person name="Lipzen A."/>
            <person name="Daum C."/>
            <person name="Barry K."/>
            <person name="Grigoriev I.V."/>
            <person name="Vilgalys R."/>
        </authorList>
    </citation>
    <scope>NUCLEOTIDE SEQUENCE</scope>
    <source>
        <strain evidence="1">PMI_201</strain>
    </source>
</reference>
<evidence type="ECO:0000313" key="1">
    <source>
        <dbReference type="EMBL" id="KAH8690986.1"/>
    </source>
</evidence>
<gene>
    <name evidence="1" type="ORF">BGW36DRAFT_305956</name>
</gene>
<dbReference type="EMBL" id="JAJTJA010000013">
    <property type="protein sequence ID" value="KAH8690986.1"/>
    <property type="molecule type" value="Genomic_DNA"/>
</dbReference>
<organism evidence="1 2">
    <name type="scientific">Talaromyces proteolyticus</name>
    <dbReference type="NCBI Taxonomy" id="1131652"/>
    <lineage>
        <taxon>Eukaryota</taxon>
        <taxon>Fungi</taxon>
        <taxon>Dikarya</taxon>
        <taxon>Ascomycota</taxon>
        <taxon>Pezizomycotina</taxon>
        <taxon>Eurotiomycetes</taxon>
        <taxon>Eurotiomycetidae</taxon>
        <taxon>Eurotiales</taxon>
        <taxon>Trichocomaceae</taxon>
        <taxon>Talaromyces</taxon>
        <taxon>Talaromyces sect. Bacilispori</taxon>
    </lineage>
</organism>
<dbReference type="GeneID" id="70242395"/>